<dbReference type="PROSITE" id="PS50836">
    <property type="entry name" value="DOMON"/>
    <property type="match status" value="1"/>
</dbReference>
<keyword evidence="4 9" id="KW-0732">Signal</keyword>
<evidence type="ECO:0000256" key="7">
    <source>
        <dbReference type="ARBA" id="ARBA00023136"/>
    </source>
</evidence>
<dbReference type="eggNOG" id="KOG4293">
    <property type="taxonomic scope" value="Eukaryota"/>
</dbReference>
<keyword evidence="3 8" id="KW-0812">Transmembrane</keyword>
<sequence length="461" mass="51290">MSPFSLSLLFLLFGASFTQFNKKCPPESGEKLLDRDNVLLLTQPDCDYRVAMGPNDNDPEFLDIYLEGSRPGWVAVGFSLDRAMANSDVLGCKQDDSGNVGVIDSWNGENPPNKIDPTQEGMCNYSSSYVDGKFSCNFSRYYGVINEGFDYDLHNRYYILLGCSTTKSDLDVNFPYHQPNFPAISDSMLHPFGNGTDTASGKPTFEKRMIRAHGVLMVIAYPVLLLTAVFFAAWMKPTMPKMWFQVHRALTLASLVVSLTAFAVVFIANKNNPTPGIINLHDCGTKTTHFAFGIIAVFLHVLNPLIAIIRCKPDNPNRWIFNLVHGAGIGLLTEIIGLINIGLGAAIFQTNCATVSSTNVMLWLYIAWIVIVLGTQSFLYIYFTYKALRGEVDNAPLLVKVLLTKIIIRSSYQSLNEDTKSDPEESKADNVIRYSVLCFQLATTLIIALIMIVFIIDLDFE</sequence>
<dbReference type="AlphaFoldDB" id="A0A1X7UAJ1"/>
<feature type="signal peptide" evidence="9">
    <location>
        <begin position="1"/>
        <end position="18"/>
    </location>
</feature>
<evidence type="ECO:0000259" key="10">
    <source>
        <dbReference type="PROSITE" id="PS50836"/>
    </source>
</evidence>
<dbReference type="PANTHER" id="PTHR23130:SF171">
    <property type="entry name" value="OS01G0895300 PROTEIN"/>
    <property type="match status" value="1"/>
</dbReference>
<feature type="transmembrane region" description="Helical" evidence="8">
    <location>
        <begin position="360"/>
        <end position="383"/>
    </location>
</feature>
<evidence type="ECO:0000256" key="4">
    <source>
        <dbReference type="ARBA" id="ARBA00022729"/>
    </source>
</evidence>
<dbReference type="PANTHER" id="PTHR23130">
    <property type="entry name" value="CYTOCHROME B561 AND DOMON DOMAIN-CONTAINING PROTEIN"/>
    <property type="match status" value="1"/>
</dbReference>
<dbReference type="Gene3D" id="1.20.120.1770">
    <property type="match status" value="1"/>
</dbReference>
<feature type="domain" description="DOMON" evidence="10">
    <location>
        <begin position="46"/>
        <end position="165"/>
    </location>
</feature>
<dbReference type="CDD" id="cd08760">
    <property type="entry name" value="Cyt_b561_FRRS1_like"/>
    <property type="match status" value="1"/>
</dbReference>
<dbReference type="SMART" id="SM00665">
    <property type="entry name" value="B561"/>
    <property type="match status" value="1"/>
</dbReference>
<accession>A0A1X7UAJ1</accession>
<reference evidence="12" key="1">
    <citation type="submission" date="2017-05" db="UniProtKB">
        <authorList>
            <consortium name="EnsemblMetazoa"/>
        </authorList>
    </citation>
    <scope>IDENTIFICATION</scope>
</reference>
<evidence type="ECO:0000256" key="9">
    <source>
        <dbReference type="SAM" id="SignalP"/>
    </source>
</evidence>
<evidence type="ECO:0000256" key="5">
    <source>
        <dbReference type="ARBA" id="ARBA00022982"/>
    </source>
</evidence>
<organism evidence="12">
    <name type="scientific">Amphimedon queenslandica</name>
    <name type="common">Sponge</name>
    <dbReference type="NCBI Taxonomy" id="400682"/>
    <lineage>
        <taxon>Eukaryota</taxon>
        <taxon>Metazoa</taxon>
        <taxon>Porifera</taxon>
        <taxon>Demospongiae</taxon>
        <taxon>Heteroscleromorpha</taxon>
        <taxon>Haplosclerida</taxon>
        <taxon>Niphatidae</taxon>
        <taxon>Amphimedon</taxon>
    </lineage>
</organism>
<evidence type="ECO:0000256" key="1">
    <source>
        <dbReference type="ARBA" id="ARBA00004370"/>
    </source>
</evidence>
<dbReference type="PROSITE" id="PS50939">
    <property type="entry name" value="CYTOCHROME_B561"/>
    <property type="match status" value="1"/>
</dbReference>
<feature type="transmembrane region" description="Helical" evidence="8">
    <location>
        <begin position="246"/>
        <end position="268"/>
    </location>
</feature>
<dbReference type="InterPro" id="IPR006593">
    <property type="entry name" value="Cyt_b561/ferric_Rdtase_TM"/>
</dbReference>
<feature type="transmembrane region" description="Helical" evidence="8">
    <location>
        <begin position="321"/>
        <end position="348"/>
    </location>
</feature>
<feature type="transmembrane region" description="Helical" evidence="8">
    <location>
        <begin position="288"/>
        <end position="309"/>
    </location>
</feature>
<evidence type="ECO:0000313" key="12">
    <source>
        <dbReference type="EnsemblMetazoa" id="Aqu2.1.24504_001"/>
    </source>
</evidence>
<dbReference type="Pfam" id="PF03351">
    <property type="entry name" value="DOMON"/>
    <property type="match status" value="1"/>
</dbReference>
<evidence type="ECO:0000256" key="3">
    <source>
        <dbReference type="ARBA" id="ARBA00022692"/>
    </source>
</evidence>
<keyword evidence="6 8" id="KW-1133">Transmembrane helix</keyword>
<comment type="subcellular location">
    <subcellularLocation>
        <location evidence="1">Membrane</location>
    </subcellularLocation>
</comment>
<evidence type="ECO:0000259" key="11">
    <source>
        <dbReference type="PROSITE" id="PS50939"/>
    </source>
</evidence>
<dbReference type="InParanoid" id="A0A1X7UAJ1"/>
<evidence type="ECO:0008006" key="13">
    <source>
        <dbReference type="Google" id="ProtNLM"/>
    </source>
</evidence>
<feature type="domain" description="Cytochrome b561" evidence="11">
    <location>
        <begin position="173"/>
        <end position="382"/>
    </location>
</feature>
<keyword evidence="2" id="KW-0813">Transport</keyword>
<dbReference type="OrthoDB" id="2419613at2759"/>
<feature type="transmembrane region" description="Helical" evidence="8">
    <location>
        <begin position="432"/>
        <end position="456"/>
    </location>
</feature>
<dbReference type="GO" id="GO:0016020">
    <property type="term" value="C:membrane"/>
    <property type="evidence" value="ECO:0007669"/>
    <property type="project" value="UniProtKB-SubCell"/>
</dbReference>
<proteinExistence type="predicted"/>
<evidence type="ECO:0000256" key="8">
    <source>
        <dbReference type="SAM" id="Phobius"/>
    </source>
</evidence>
<feature type="transmembrane region" description="Helical" evidence="8">
    <location>
        <begin position="212"/>
        <end position="234"/>
    </location>
</feature>
<dbReference type="STRING" id="400682.A0A1X7UAJ1"/>
<keyword evidence="7 8" id="KW-0472">Membrane</keyword>
<dbReference type="InterPro" id="IPR005018">
    <property type="entry name" value="DOMON_domain"/>
</dbReference>
<dbReference type="EnsemblMetazoa" id="Aqu2.1.24504_001">
    <property type="protein sequence ID" value="Aqu2.1.24504_001"/>
    <property type="gene ID" value="Aqu2.1.24504"/>
</dbReference>
<protein>
    <recommendedName>
        <fullName evidence="13">Cytochrome b561 domain-containing protein</fullName>
    </recommendedName>
</protein>
<keyword evidence="5" id="KW-0249">Electron transport</keyword>
<feature type="chain" id="PRO_5012756052" description="Cytochrome b561 domain-containing protein" evidence="9">
    <location>
        <begin position="19"/>
        <end position="461"/>
    </location>
</feature>
<evidence type="ECO:0000256" key="6">
    <source>
        <dbReference type="ARBA" id="ARBA00022989"/>
    </source>
</evidence>
<evidence type="ECO:0000256" key="2">
    <source>
        <dbReference type="ARBA" id="ARBA00022448"/>
    </source>
</evidence>
<name>A0A1X7UAJ1_AMPQE</name>